<feature type="transmembrane region" description="Helical" evidence="7">
    <location>
        <begin position="447"/>
        <end position="468"/>
    </location>
</feature>
<reference evidence="8" key="1">
    <citation type="journal article" date="2020" name="Nat. Commun.">
        <title>Large-scale genome sequencing of mycorrhizal fungi provides insights into the early evolution of symbiotic traits.</title>
        <authorList>
            <person name="Miyauchi S."/>
            <person name="Kiss E."/>
            <person name="Kuo A."/>
            <person name="Drula E."/>
            <person name="Kohler A."/>
            <person name="Sanchez-Garcia M."/>
            <person name="Morin E."/>
            <person name="Andreopoulos B."/>
            <person name="Barry K.W."/>
            <person name="Bonito G."/>
            <person name="Buee M."/>
            <person name="Carver A."/>
            <person name="Chen C."/>
            <person name="Cichocki N."/>
            <person name="Clum A."/>
            <person name="Culley D."/>
            <person name="Crous P.W."/>
            <person name="Fauchery L."/>
            <person name="Girlanda M."/>
            <person name="Hayes R.D."/>
            <person name="Keri Z."/>
            <person name="LaButti K."/>
            <person name="Lipzen A."/>
            <person name="Lombard V."/>
            <person name="Magnuson J."/>
            <person name="Maillard F."/>
            <person name="Murat C."/>
            <person name="Nolan M."/>
            <person name="Ohm R.A."/>
            <person name="Pangilinan J."/>
            <person name="Pereira M.F."/>
            <person name="Perotto S."/>
            <person name="Peter M."/>
            <person name="Pfister S."/>
            <person name="Riley R."/>
            <person name="Sitrit Y."/>
            <person name="Stielow J.B."/>
            <person name="Szollosi G."/>
            <person name="Zifcakova L."/>
            <person name="Stursova M."/>
            <person name="Spatafora J.W."/>
            <person name="Tedersoo L."/>
            <person name="Vaario L.M."/>
            <person name="Yamada A."/>
            <person name="Yan M."/>
            <person name="Wang P."/>
            <person name="Xu J."/>
            <person name="Bruns T."/>
            <person name="Baldrian P."/>
            <person name="Vilgalys R."/>
            <person name="Dunand C."/>
            <person name="Henrissat B."/>
            <person name="Grigoriev I.V."/>
            <person name="Hibbett D."/>
            <person name="Nagy L.G."/>
            <person name="Martin F.M."/>
        </authorList>
    </citation>
    <scope>NUCLEOTIDE SEQUENCE</scope>
    <source>
        <strain evidence="8">UH-Tt-Lm1</strain>
    </source>
</reference>
<dbReference type="Pfam" id="PF03006">
    <property type="entry name" value="HlyIII"/>
    <property type="match status" value="1"/>
</dbReference>
<evidence type="ECO:0000256" key="3">
    <source>
        <dbReference type="ARBA" id="ARBA00022989"/>
    </source>
</evidence>
<evidence type="ECO:0000256" key="2">
    <source>
        <dbReference type="ARBA" id="ARBA00022692"/>
    </source>
</evidence>
<reference evidence="8" key="2">
    <citation type="submission" date="2020-11" db="EMBL/GenBank/DDBJ databases">
        <authorList>
            <consortium name="DOE Joint Genome Institute"/>
            <person name="Kuo A."/>
            <person name="Miyauchi S."/>
            <person name="Kiss E."/>
            <person name="Drula E."/>
            <person name="Kohler A."/>
            <person name="Sanchez-Garcia M."/>
            <person name="Andreopoulos B."/>
            <person name="Barry K.W."/>
            <person name="Bonito G."/>
            <person name="Buee M."/>
            <person name="Carver A."/>
            <person name="Chen C."/>
            <person name="Cichocki N."/>
            <person name="Clum A."/>
            <person name="Culley D."/>
            <person name="Crous P.W."/>
            <person name="Fauchery L."/>
            <person name="Girlanda M."/>
            <person name="Hayes R."/>
            <person name="Keri Z."/>
            <person name="Labutti K."/>
            <person name="Lipzen A."/>
            <person name="Lombard V."/>
            <person name="Magnuson J."/>
            <person name="Maillard F."/>
            <person name="Morin E."/>
            <person name="Murat C."/>
            <person name="Nolan M."/>
            <person name="Ohm R."/>
            <person name="Pangilinan J."/>
            <person name="Pereira M."/>
            <person name="Perotto S."/>
            <person name="Peter M."/>
            <person name="Riley R."/>
            <person name="Sitrit Y."/>
            <person name="Stielow B."/>
            <person name="Szollosi G."/>
            <person name="Zifcakova L."/>
            <person name="Stursova M."/>
            <person name="Spatafora J.W."/>
            <person name="Tedersoo L."/>
            <person name="Vaario L.-M."/>
            <person name="Yamada A."/>
            <person name="Yan M."/>
            <person name="Wang P."/>
            <person name="Xu J."/>
            <person name="Bruns T."/>
            <person name="Baldrian P."/>
            <person name="Vilgalys R."/>
            <person name="Henrissat B."/>
            <person name="Grigoriev I.V."/>
            <person name="Hibbett D."/>
            <person name="Nagy L.G."/>
            <person name="Martin F.M."/>
        </authorList>
    </citation>
    <scope>NUCLEOTIDE SEQUENCE</scope>
    <source>
        <strain evidence="8">UH-Tt-Lm1</strain>
    </source>
</reference>
<evidence type="ECO:0000313" key="8">
    <source>
        <dbReference type="EMBL" id="KAF9784405.1"/>
    </source>
</evidence>
<dbReference type="AlphaFoldDB" id="A0A9P6L656"/>
<evidence type="ECO:0000256" key="4">
    <source>
        <dbReference type="ARBA" id="ARBA00023136"/>
    </source>
</evidence>
<feature type="binding site" evidence="5">
    <location>
        <position position="490"/>
    </location>
    <ligand>
        <name>Zn(2+)</name>
        <dbReference type="ChEBI" id="CHEBI:29105"/>
    </ligand>
</feature>
<dbReference type="OrthoDB" id="5585746at2759"/>
<feature type="transmembrane region" description="Helical" evidence="7">
    <location>
        <begin position="312"/>
        <end position="331"/>
    </location>
</feature>
<keyword evidence="4 7" id="KW-0472">Membrane</keyword>
<keyword evidence="5" id="KW-0862">Zinc</keyword>
<accession>A0A9P6L656</accession>
<organism evidence="8 9">
    <name type="scientific">Thelephora terrestris</name>
    <dbReference type="NCBI Taxonomy" id="56493"/>
    <lineage>
        <taxon>Eukaryota</taxon>
        <taxon>Fungi</taxon>
        <taxon>Dikarya</taxon>
        <taxon>Basidiomycota</taxon>
        <taxon>Agaricomycotina</taxon>
        <taxon>Agaricomycetes</taxon>
        <taxon>Thelephorales</taxon>
        <taxon>Thelephoraceae</taxon>
        <taxon>Thelephora</taxon>
    </lineage>
</organism>
<comment type="subcellular location">
    <subcellularLocation>
        <location evidence="1">Membrane</location>
        <topology evidence="1">Multi-pass membrane protein</topology>
    </subcellularLocation>
</comment>
<dbReference type="PANTHER" id="PTHR20855:SF97">
    <property type="entry name" value="ADIPOR-LIKE RECEPTOR IZH3-RELATED"/>
    <property type="match status" value="1"/>
</dbReference>
<dbReference type="PANTHER" id="PTHR20855">
    <property type="entry name" value="ADIPOR/PROGESTIN RECEPTOR-RELATED"/>
    <property type="match status" value="1"/>
</dbReference>
<gene>
    <name evidence="8" type="ORF">BJ322DRAFT_1064554</name>
</gene>
<keyword evidence="3 7" id="KW-1133">Transmembrane helix</keyword>
<dbReference type="InterPro" id="IPR004254">
    <property type="entry name" value="AdipoR/HlyIII-related"/>
</dbReference>
<feature type="binding site" evidence="5">
    <location>
        <position position="494"/>
    </location>
    <ligand>
        <name>Zn(2+)</name>
        <dbReference type="ChEBI" id="CHEBI:29105"/>
    </ligand>
</feature>
<feature type="region of interest" description="Disordered" evidence="6">
    <location>
        <begin position="1"/>
        <end position="20"/>
    </location>
</feature>
<proteinExistence type="predicted"/>
<evidence type="ECO:0000256" key="7">
    <source>
        <dbReference type="SAM" id="Phobius"/>
    </source>
</evidence>
<evidence type="ECO:0000313" key="9">
    <source>
        <dbReference type="Proteomes" id="UP000736335"/>
    </source>
</evidence>
<keyword evidence="2 7" id="KW-0812">Transmembrane</keyword>
<dbReference type="GO" id="GO:0038023">
    <property type="term" value="F:signaling receptor activity"/>
    <property type="evidence" value="ECO:0007669"/>
    <property type="project" value="TreeGrafter"/>
</dbReference>
<protein>
    <submittedName>
        <fullName evidence="8">Hemolysin-III related-domain-containing protein</fullName>
    </submittedName>
</protein>
<feature type="binding site" evidence="5">
    <location>
        <position position="332"/>
    </location>
    <ligand>
        <name>Zn(2+)</name>
        <dbReference type="ChEBI" id="CHEBI:29105"/>
    </ligand>
</feature>
<evidence type="ECO:0000256" key="5">
    <source>
        <dbReference type="PIRSR" id="PIRSR604254-1"/>
    </source>
</evidence>
<feature type="transmembrane region" description="Helical" evidence="7">
    <location>
        <begin position="377"/>
        <end position="400"/>
    </location>
</feature>
<dbReference type="GO" id="GO:0006882">
    <property type="term" value="P:intracellular zinc ion homeostasis"/>
    <property type="evidence" value="ECO:0007669"/>
    <property type="project" value="TreeGrafter"/>
</dbReference>
<sequence>MPTPSSPASHRRRTSTSTTTLTRRNCQTIRASLDALDLSSPPQTQTLSSIRRLVLSYLEELEDSISRLQSPIDIDSLKSSTDHAVEDARAWANDALDILQRIRSDVCSHLPDMDLDFSLENLVSHLPDVNDVRSHLPDINISDQVQEKIDLLRSHILDLPFQAPLEHIPVLVEHLGSLHTHLSSSESDSTPLFVLNEMLDKIATSELYANLKSSEKAVEDMFEKATHDVKVAVQRSLNGSKLIQYVDLPDEWRSNPFVHRGYRFIPIDKWPLIILSLFALHNETLNIHTHLIPGMIWLRDHLPRISTSSEDLPSLIFTSSALLCLFASAVWHTMSGCAHYRGMLTCARMDYVGIGWLISASVGTVVHYGLYCHETPRTLFLSLCVVSAMLGTVFPFMEWFNKFEYRLYRVAFFLGMAFTGLAPLAWMARLYGFWKMFAFVSPVSPSLISYLVGLVFYATHFPECFFAAHMRASADHGVWSWIDRLGGGSHAIWHGFIVLAISQHRAALSSLEEGIGGVLKAGGCPASG</sequence>
<feature type="transmembrane region" description="Helical" evidence="7">
    <location>
        <begin position="351"/>
        <end position="371"/>
    </location>
</feature>
<name>A0A9P6L656_9AGAM</name>
<keyword evidence="5" id="KW-0479">Metal-binding</keyword>
<feature type="transmembrane region" description="Helical" evidence="7">
    <location>
        <begin position="407"/>
        <end position="427"/>
    </location>
</feature>
<evidence type="ECO:0000256" key="6">
    <source>
        <dbReference type="SAM" id="MobiDB-lite"/>
    </source>
</evidence>
<dbReference type="GO" id="GO:0046872">
    <property type="term" value="F:metal ion binding"/>
    <property type="evidence" value="ECO:0007669"/>
    <property type="project" value="UniProtKB-KW"/>
</dbReference>
<dbReference type="GO" id="GO:0016020">
    <property type="term" value="C:membrane"/>
    <property type="evidence" value="ECO:0007669"/>
    <property type="project" value="UniProtKB-SubCell"/>
</dbReference>
<comment type="caution">
    <text evidence="8">The sequence shown here is derived from an EMBL/GenBank/DDBJ whole genome shotgun (WGS) entry which is preliminary data.</text>
</comment>
<keyword evidence="9" id="KW-1185">Reference proteome</keyword>
<dbReference type="Proteomes" id="UP000736335">
    <property type="component" value="Unassembled WGS sequence"/>
</dbReference>
<evidence type="ECO:0000256" key="1">
    <source>
        <dbReference type="ARBA" id="ARBA00004141"/>
    </source>
</evidence>
<dbReference type="EMBL" id="WIUZ02000008">
    <property type="protein sequence ID" value="KAF9784405.1"/>
    <property type="molecule type" value="Genomic_DNA"/>
</dbReference>